<evidence type="ECO:0000313" key="3">
    <source>
        <dbReference type="Proteomes" id="UP000434172"/>
    </source>
</evidence>
<dbReference type="Proteomes" id="UP000434172">
    <property type="component" value="Unassembled WGS sequence"/>
</dbReference>
<proteinExistence type="predicted"/>
<evidence type="ECO:0000313" key="2">
    <source>
        <dbReference type="EMBL" id="KAF0322387.1"/>
    </source>
</evidence>
<protein>
    <submittedName>
        <fullName evidence="2">RNase</fullName>
    </submittedName>
</protein>
<gene>
    <name evidence="2" type="ORF">GQ607_010468</name>
</gene>
<evidence type="ECO:0000259" key="1">
    <source>
        <dbReference type="PROSITE" id="PS50142"/>
    </source>
</evidence>
<dbReference type="SUPFAM" id="SSF69065">
    <property type="entry name" value="RNase III domain-like"/>
    <property type="match status" value="1"/>
</dbReference>
<dbReference type="PROSITE" id="PS50142">
    <property type="entry name" value="RNASE_3_2"/>
    <property type="match status" value="1"/>
</dbReference>
<dbReference type="CDD" id="cd00593">
    <property type="entry name" value="RIBOc"/>
    <property type="match status" value="1"/>
</dbReference>
<dbReference type="OrthoDB" id="67027at2759"/>
<dbReference type="GO" id="GO:0004525">
    <property type="term" value="F:ribonuclease III activity"/>
    <property type="evidence" value="ECO:0007669"/>
    <property type="project" value="InterPro"/>
</dbReference>
<dbReference type="EMBL" id="WOWK01000062">
    <property type="protein sequence ID" value="KAF0322387.1"/>
    <property type="molecule type" value="Genomic_DNA"/>
</dbReference>
<organism evidence="2 3">
    <name type="scientific">Colletotrichum asianum</name>
    <dbReference type="NCBI Taxonomy" id="702518"/>
    <lineage>
        <taxon>Eukaryota</taxon>
        <taxon>Fungi</taxon>
        <taxon>Dikarya</taxon>
        <taxon>Ascomycota</taxon>
        <taxon>Pezizomycotina</taxon>
        <taxon>Sordariomycetes</taxon>
        <taxon>Hypocreomycetidae</taxon>
        <taxon>Glomerellales</taxon>
        <taxon>Glomerellaceae</taxon>
        <taxon>Colletotrichum</taxon>
        <taxon>Colletotrichum gloeosporioides species complex</taxon>
    </lineage>
</organism>
<dbReference type="Gene3D" id="1.10.1520.10">
    <property type="entry name" value="Ribonuclease III domain"/>
    <property type="match status" value="1"/>
</dbReference>
<reference evidence="2 3" key="1">
    <citation type="submission" date="2019-12" db="EMBL/GenBank/DDBJ databases">
        <title>A genome sequence resource for the geographically widespread anthracnose pathogen Colletotrichum asianum.</title>
        <authorList>
            <person name="Meng Y."/>
        </authorList>
    </citation>
    <scope>NUCLEOTIDE SEQUENCE [LARGE SCALE GENOMIC DNA]</scope>
    <source>
        <strain evidence="2 3">ICMP 18580</strain>
    </source>
</reference>
<comment type="caution">
    <text evidence="2">The sequence shown here is derived from an EMBL/GenBank/DDBJ whole genome shotgun (WGS) entry which is preliminary data.</text>
</comment>
<dbReference type="GO" id="GO:0006396">
    <property type="term" value="P:RNA processing"/>
    <property type="evidence" value="ECO:0007669"/>
    <property type="project" value="InterPro"/>
</dbReference>
<name>A0A8H3ZNX6_9PEZI</name>
<feature type="domain" description="RNase III" evidence="1">
    <location>
        <begin position="112"/>
        <end position="160"/>
    </location>
</feature>
<dbReference type="AlphaFoldDB" id="A0A8H3ZNX6"/>
<keyword evidence="3" id="KW-1185">Reference proteome</keyword>
<accession>A0A8H3ZNX6</accession>
<sequence length="246" mass="26811">MNPLQADQRMSDAEEILGYDFKDPRWLWEALQAAGSPVTRVGARSLREGNKQLAGLGNRIVSVVIVTMSVDDNISIGILSRKPLFKYRKKGRRPILTAETGNTNTRVQMCANNERLARLCDAVGLTRCIVRNPSQQGVVSQRTKADTLEAVVGAVFKDGGLDAAEEVIEHLGIIDLLVTLQTASISHTKPVIKMTLDSVLYPVCPRNPLVGCIRRRGRRSTYGARGDSPCYSTNLVGGALLSIRPG</sequence>
<dbReference type="InterPro" id="IPR036389">
    <property type="entry name" value="RNase_III_sf"/>
</dbReference>
<dbReference type="InterPro" id="IPR000999">
    <property type="entry name" value="RNase_III_dom"/>
</dbReference>